<reference evidence="4 5" key="1">
    <citation type="submission" date="2011-11" db="EMBL/GenBank/DDBJ databases">
        <title>Whole genome shotgun sequence of Gordonia amarae NBRC 15530.</title>
        <authorList>
            <person name="Takarada H."/>
            <person name="Hosoyama A."/>
            <person name="Tsuchikane K."/>
            <person name="Katsumata H."/>
            <person name="Yamazaki S."/>
            <person name="Fujita N."/>
        </authorList>
    </citation>
    <scope>NUCLEOTIDE SEQUENCE [LARGE SCALE GENOMIC DNA]</scope>
    <source>
        <strain evidence="4 5">NBRC 15530</strain>
    </source>
</reference>
<organism evidence="4 5">
    <name type="scientific">Gordonia amarae NBRC 15530</name>
    <dbReference type="NCBI Taxonomy" id="1075090"/>
    <lineage>
        <taxon>Bacteria</taxon>
        <taxon>Bacillati</taxon>
        <taxon>Actinomycetota</taxon>
        <taxon>Actinomycetes</taxon>
        <taxon>Mycobacteriales</taxon>
        <taxon>Gordoniaceae</taxon>
        <taxon>Gordonia</taxon>
    </lineage>
</organism>
<feature type="transmembrane region" description="Helical" evidence="2">
    <location>
        <begin position="80"/>
        <end position="99"/>
    </location>
</feature>
<evidence type="ECO:0000313" key="5">
    <source>
        <dbReference type="Proteomes" id="UP000006023"/>
    </source>
</evidence>
<dbReference type="GO" id="GO:0015565">
    <property type="term" value="F:threonine efflux transmembrane transporter activity"/>
    <property type="evidence" value="ECO:0007669"/>
    <property type="project" value="TreeGrafter"/>
</dbReference>
<dbReference type="PANTHER" id="PTHR22911:SF37">
    <property type="entry name" value="THREONINE_HOMOSERINE EXPORTER RHTA"/>
    <property type="match status" value="1"/>
</dbReference>
<sequence length="272" mass="28003">MMLGSAASNQVGAALGAKAFPAIGPVGVVAVRQLITAAVLVPLVRPRFRGLTRAQWLPTLGLAVVFSSMNLTLYLAVERIGLGLAVTLEFLGPLTVAILGSRRIIDRLCAVLAGVGVLVLTDPGPATDFLGIAFGLVAGTSWGCYILLNRAVGQRLPGIQGTATASAVNAAVWLPVAALWFSTHPPTTAALLLAVACGLLSSVVPYAVDLAALRYIPAPVFSTFTSINPVLAALAGWLALSQSLAVNEWVGMGLIVVSNVIVSARGMTVRTE</sequence>
<keyword evidence="2" id="KW-0472">Membrane</keyword>
<feature type="transmembrane region" description="Helical" evidence="2">
    <location>
        <begin position="129"/>
        <end position="148"/>
    </location>
</feature>
<proteinExistence type="inferred from homology"/>
<accession>G7GT59</accession>
<evidence type="ECO:0000259" key="3">
    <source>
        <dbReference type="Pfam" id="PF00892"/>
    </source>
</evidence>
<evidence type="ECO:0000256" key="1">
    <source>
        <dbReference type="ARBA" id="ARBA00007362"/>
    </source>
</evidence>
<dbReference type="Gene3D" id="1.10.3730.20">
    <property type="match status" value="1"/>
</dbReference>
<comment type="similarity">
    <text evidence="1">Belongs to the EamA transporter family.</text>
</comment>
<dbReference type="EMBL" id="BAED01000059">
    <property type="protein sequence ID" value="GAB06784.1"/>
    <property type="molecule type" value="Genomic_DNA"/>
</dbReference>
<feature type="transmembrane region" description="Helical" evidence="2">
    <location>
        <begin position="26"/>
        <end position="44"/>
    </location>
</feature>
<feature type="transmembrane region" description="Helical" evidence="2">
    <location>
        <begin position="220"/>
        <end position="240"/>
    </location>
</feature>
<feature type="transmembrane region" description="Helical" evidence="2">
    <location>
        <begin position="104"/>
        <end position="123"/>
    </location>
</feature>
<keyword evidence="2" id="KW-1133">Transmembrane helix</keyword>
<evidence type="ECO:0000256" key="2">
    <source>
        <dbReference type="SAM" id="Phobius"/>
    </source>
</evidence>
<dbReference type="Pfam" id="PF00892">
    <property type="entry name" value="EamA"/>
    <property type="match status" value="1"/>
</dbReference>
<dbReference type="SUPFAM" id="SSF103481">
    <property type="entry name" value="Multidrug resistance efflux transporter EmrE"/>
    <property type="match status" value="2"/>
</dbReference>
<dbReference type="AlphaFoldDB" id="G7GT59"/>
<feature type="transmembrane region" description="Helical" evidence="2">
    <location>
        <begin position="160"/>
        <end position="181"/>
    </location>
</feature>
<comment type="caution">
    <text evidence="4">The sequence shown here is derived from an EMBL/GenBank/DDBJ whole genome shotgun (WGS) entry which is preliminary data.</text>
</comment>
<dbReference type="InterPro" id="IPR000620">
    <property type="entry name" value="EamA_dom"/>
</dbReference>
<dbReference type="STRING" id="1075090.GOAMR_59_00850"/>
<feature type="transmembrane region" description="Helical" evidence="2">
    <location>
        <begin position="56"/>
        <end position="74"/>
    </location>
</feature>
<dbReference type="GO" id="GO:0005886">
    <property type="term" value="C:plasma membrane"/>
    <property type="evidence" value="ECO:0007669"/>
    <property type="project" value="TreeGrafter"/>
</dbReference>
<feature type="domain" description="EamA" evidence="3">
    <location>
        <begin position="130"/>
        <end position="263"/>
    </location>
</feature>
<dbReference type="eggNOG" id="COG5006">
    <property type="taxonomic scope" value="Bacteria"/>
</dbReference>
<name>G7GT59_9ACTN</name>
<dbReference type="Proteomes" id="UP000006023">
    <property type="component" value="Unassembled WGS sequence"/>
</dbReference>
<dbReference type="InterPro" id="IPR037185">
    <property type="entry name" value="EmrE-like"/>
</dbReference>
<feature type="transmembrane region" description="Helical" evidence="2">
    <location>
        <begin position="187"/>
        <end position="208"/>
    </location>
</feature>
<keyword evidence="2" id="KW-0812">Transmembrane</keyword>
<feature type="transmembrane region" description="Helical" evidence="2">
    <location>
        <begin position="246"/>
        <end position="264"/>
    </location>
</feature>
<evidence type="ECO:0000313" key="4">
    <source>
        <dbReference type="EMBL" id="GAB06784.1"/>
    </source>
</evidence>
<protein>
    <recommendedName>
        <fullName evidence="3">EamA domain-containing protein</fullName>
    </recommendedName>
</protein>
<keyword evidence="5" id="KW-1185">Reference proteome</keyword>
<dbReference type="PANTHER" id="PTHR22911">
    <property type="entry name" value="ACYL-MALONYL CONDENSING ENZYME-RELATED"/>
    <property type="match status" value="1"/>
</dbReference>
<gene>
    <name evidence="4" type="ORF">GOAMR_59_00850</name>
</gene>